<name>A0A382UIE9_9ZZZZ</name>
<dbReference type="PANTHER" id="PTHR11103:SF10">
    <property type="entry name" value="HOMOCYSTEINE S-METHYLTRANSFERASE 1-RELATED"/>
    <property type="match status" value="1"/>
</dbReference>
<proteinExistence type="predicted"/>
<sequence>VSFKILDGALGSELIMRGLTLPKHIWSADANITSPKIVQKIHQEYVDAGTDYITANTFRTTPRAYKKIGTSKPEETARASLYKAVEIAKKAAYNSVIVAGSIAPLEDCYSPNLFPGRDVSVAE</sequence>
<dbReference type="PROSITE" id="PS50970">
    <property type="entry name" value="HCY"/>
    <property type="match status" value="1"/>
</dbReference>
<protein>
    <recommendedName>
        <fullName evidence="3">Hcy-binding domain-containing protein</fullName>
    </recommendedName>
</protein>
<reference evidence="4" key="1">
    <citation type="submission" date="2018-05" db="EMBL/GenBank/DDBJ databases">
        <authorList>
            <person name="Lanie J.A."/>
            <person name="Ng W.-L."/>
            <person name="Kazmierczak K.M."/>
            <person name="Andrzejewski T.M."/>
            <person name="Davidsen T.M."/>
            <person name="Wayne K.J."/>
            <person name="Tettelin H."/>
            <person name="Glass J.I."/>
            <person name="Rusch D."/>
            <person name="Podicherti R."/>
            <person name="Tsui H.-C.T."/>
            <person name="Winkler M.E."/>
        </authorList>
    </citation>
    <scope>NUCLEOTIDE SEQUENCE</scope>
</reference>
<keyword evidence="1" id="KW-0489">Methyltransferase</keyword>
<evidence type="ECO:0000313" key="4">
    <source>
        <dbReference type="EMBL" id="SVD34056.1"/>
    </source>
</evidence>
<feature type="domain" description="Hcy-binding" evidence="3">
    <location>
        <begin position="1"/>
        <end position="123"/>
    </location>
</feature>
<dbReference type="SUPFAM" id="SSF82282">
    <property type="entry name" value="Homocysteine S-methyltransferase"/>
    <property type="match status" value="1"/>
</dbReference>
<dbReference type="GO" id="GO:0032259">
    <property type="term" value="P:methylation"/>
    <property type="evidence" value="ECO:0007669"/>
    <property type="project" value="UniProtKB-KW"/>
</dbReference>
<accession>A0A382UIE9</accession>
<dbReference type="Pfam" id="PF02574">
    <property type="entry name" value="S-methyl_trans"/>
    <property type="match status" value="1"/>
</dbReference>
<dbReference type="EMBL" id="UINC01144502">
    <property type="protein sequence ID" value="SVD34056.1"/>
    <property type="molecule type" value="Genomic_DNA"/>
</dbReference>
<feature type="non-terminal residue" evidence="4">
    <location>
        <position position="123"/>
    </location>
</feature>
<organism evidence="4">
    <name type="scientific">marine metagenome</name>
    <dbReference type="NCBI Taxonomy" id="408172"/>
    <lineage>
        <taxon>unclassified sequences</taxon>
        <taxon>metagenomes</taxon>
        <taxon>ecological metagenomes</taxon>
    </lineage>
</organism>
<evidence type="ECO:0000256" key="1">
    <source>
        <dbReference type="ARBA" id="ARBA00022603"/>
    </source>
</evidence>
<dbReference type="PANTHER" id="PTHR11103">
    <property type="entry name" value="SLR1189 PROTEIN"/>
    <property type="match status" value="1"/>
</dbReference>
<dbReference type="AlphaFoldDB" id="A0A382UIE9"/>
<keyword evidence="2" id="KW-0808">Transferase</keyword>
<dbReference type="InterPro" id="IPR003726">
    <property type="entry name" value="HCY_dom"/>
</dbReference>
<dbReference type="GO" id="GO:0008168">
    <property type="term" value="F:methyltransferase activity"/>
    <property type="evidence" value="ECO:0007669"/>
    <property type="project" value="UniProtKB-KW"/>
</dbReference>
<gene>
    <name evidence="4" type="ORF">METZ01_LOCUS386910</name>
</gene>
<evidence type="ECO:0000256" key="2">
    <source>
        <dbReference type="ARBA" id="ARBA00022679"/>
    </source>
</evidence>
<evidence type="ECO:0000259" key="3">
    <source>
        <dbReference type="PROSITE" id="PS50970"/>
    </source>
</evidence>
<feature type="non-terminal residue" evidence="4">
    <location>
        <position position="1"/>
    </location>
</feature>
<dbReference type="InterPro" id="IPR036589">
    <property type="entry name" value="HCY_dom_sf"/>
</dbReference>
<dbReference type="Gene3D" id="3.20.20.330">
    <property type="entry name" value="Homocysteine-binding-like domain"/>
    <property type="match status" value="1"/>
</dbReference>